<reference evidence="4 5" key="1">
    <citation type="submission" date="2019-05" db="EMBL/GenBank/DDBJ databases">
        <title>Genomes sequences of two Nocardia cyriacigeorgica environmental isolates, type strains Nocardia asteroides ATCC 19247 and Nocardia cyriacigeorgica DSM 44484.</title>
        <authorList>
            <person name="Vautrin F."/>
            <person name="Bergeron E."/>
            <person name="Dubost A."/>
            <person name="Abrouk D."/>
            <person name="Rodriguez Nava V."/>
            <person name="Pujic P."/>
        </authorList>
    </citation>
    <scope>NUCLEOTIDE SEQUENCE [LARGE SCALE GENOMIC DNA]</scope>
    <source>
        <strain evidence="4 5">EML 446</strain>
    </source>
</reference>
<sequence length="333" mass="34236">MYGQHPRANRRTLVTSAVVLTAVGLFGIGVTTGFWANNERIAHSISSAQSSPAPVPSESEDEQLGSMMPDVRGLSEPVARQVLADSAAGGARVDTESRPHAGLSGVVIEQQPAFGTAVPDVVRLTISAPAAVPAVDGRTETEIRAQLLELGVQANVVRRYARGSAPGAVLGIEPPAGSPLPETVTVTVADTAATAYLADVEATENSCAAGSYTQAGARKDNALSCRVNNRRGSEPKGPIWEFAAAVDEIELTFGLPTDAKPGSSVRVAIYVDGRPAGETEVAYGATADLGAVTTGALQFMVFATPTGGDPDTVTVTGTVRGSRDAIVALTEDE</sequence>
<dbReference type="Proteomes" id="UP000306378">
    <property type="component" value="Unassembled WGS sequence"/>
</dbReference>
<gene>
    <name evidence="4" type="ORF">FEK34_29690</name>
</gene>
<feature type="domain" description="PASTA" evidence="3">
    <location>
        <begin position="126"/>
        <end position="190"/>
    </location>
</feature>
<keyword evidence="2" id="KW-1133">Transmembrane helix</keyword>
<accession>A0A5R8N8M2</accession>
<proteinExistence type="predicted"/>
<evidence type="ECO:0000259" key="3">
    <source>
        <dbReference type="PROSITE" id="PS51178"/>
    </source>
</evidence>
<dbReference type="InterPro" id="IPR005543">
    <property type="entry name" value="PASTA_dom"/>
</dbReference>
<feature type="transmembrane region" description="Helical" evidence="2">
    <location>
        <begin position="12"/>
        <end position="36"/>
    </location>
</feature>
<evidence type="ECO:0000313" key="5">
    <source>
        <dbReference type="Proteomes" id="UP000306378"/>
    </source>
</evidence>
<dbReference type="Gene3D" id="3.30.10.20">
    <property type="match status" value="2"/>
</dbReference>
<evidence type="ECO:0000256" key="1">
    <source>
        <dbReference type="SAM" id="MobiDB-lite"/>
    </source>
</evidence>
<keyword evidence="2" id="KW-0472">Membrane</keyword>
<dbReference type="AlphaFoldDB" id="A0A5R8N8M2"/>
<dbReference type="CDD" id="cd06577">
    <property type="entry name" value="PASTA_pknB"/>
    <property type="match status" value="2"/>
</dbReference>
<dbReference type="PROSITE" id="PS51178">
    <property type="entry name" value="PASTA"/>
    <property type="match status" value="1"/>
</dbReference>
<feature type="region of interest" description="Disordered" evidence="1">
    <location>
        <begin position="46"/>
        <end position="65"/>
    </location>
</feature>
<evidence type="ECO:0000313" key="4">
    <source>
        <dbReference type="EMBL" id="TLF72049.1"/>
    </source>
</evidence>
<protein>
    <submittedName>
        <fullName evidence="4">PASTA domain-containing protein</fullName>
    </submittedName>
</protein>
<name>A0A5R8N8M2_9NOCA</name>
<comment type="caution">
    <text evidence="4">The sequence shown here is derived from an EMBL/GenBank/DDBJ whole genome shotgun (WGS) entry which is preliminary data.</text>
</comment>
<dbReference type="EMBL" id="VBUT01000021">
    <property type="protein sequence ID" value="TLF72049.1"/>
    <property type="molecule type" value="Genomic_DNA"/>
</dbReference>
<evidence type="ECO:0000256" key="2">
    <source>
        <dbReference type="SAM" id="Phobius"/>
    </source>
</evidence>
<keyword evidence="2" id="KW-0812">Transmembrane</keyword>
<organism evidence="4 5">
    <name type="scientific">Nocardia cyriacigeorgica</name>
    <dbReference type="NCBI Taxonomy" id="135487"/>
    <lineage>
        <taxon>Bacteria</taxon>
        <taxon>Bacillati</taxon>
        <taxon>Actinomycetota</taxon>
        <taxon>Actinomycetes</taxon>
        <taxon>Mycobacteriales</taxon>
        <taxon>Nocardiaceae</taxon>
        <taxon>Nocardia</taxon>
    </lineage>
</organism>
<dbReference type="SMART" id="SM00740">
    <property type="entry name" value="PASTA"/>
    <property type="match status" value="2"/>
</dbReference>
<dbReference type="Pfam" id="PF03793">
    <property type="entry name" value="PASTA"/>
    <property type="match status" value="1"/>
</dbReference>